<dbReference type="InterPro" id="IPR019786">
    <property type="entry name" value="Zinc_finger_PHD-type_CS"/>
</dbReference>
<dbReference type="PROSITE" id="PS01359">
    <property type="entry name" value="ZF_PHD_1"/>
    <property type="match status" value="1"/>
</dbReference>
<feature type="compositionally biased region" description="Basic and acidic residues" evidence="4">
    <location>
        <begin position="57"/>
        <end position="69"/>
    </location>
</feature>
<keyword evidence="6" id="KW-1185">Reference proteome</keyword>
<evidence type="ECO:0000256" key="2">
    <source>
        <dbReference type="ARBA" id="ARBA00022771"/>
    </source>
</evidence>
<keyword evidence="2" id="KW-0863">Zinc-finger</keyword>
<dbReference type="Proteomes" id="UP000789524">
    <property type="component" value="Unassembled WGS sequence"/>
</dbReference>
<dbReference type="EMBL" id="CAKASE010000072">
    <property type="protein sequence ID" value="CAG9574333.1"/>
    <property type="molecule type" value="Genomic_DNA"/>
</dbReference>
<sequence length="133" mass="15376">MQNEQMRSLIHALNVPGPRNNVTLPEFDPESLGHSSRSFFLSLQKPIRSRTKRERRKGQEDKDDSEKKKSSTSNRPTLMVTSTGSEIIRCPLCLEVHIEPPNEDWIQCSICEAWWHHECNDYLGFGVFKCDNC</sequence>
<evidence type="ECO:0000256" key="3">
    <source>
        <dbReference type="ARBA" id="ARBA00022833"/>
    </source>
</evidence>
<dbReference type="OrthoDB" id="6916717at2759"/>
<dbReference type="GO" id="GO:0008270">
    <property type="term" value="F:zinc ion binding"/>
    <property type="evidence" value="ECO:0007669"/>
    <property type="project" value="UniProtKB-KW"/>
</dbReference>
<feature type="region of interest" description="Disordered" evidence="4">
    <location>
        <begin position="1"/>
        <end position="78"/>
    </location>
</feature>
<keyword evidence="3" id="KW-0862">Zinc</keyword>
<evidence type="ECO:0000256" key="1">
    <source>
        <dbReference type="ARBA" id="ARBA00022723"/>
    </source>
</evidence>
<evidence type="ECO:0000313" key="5">
    <source>
        <dbReference type="EMBL" id="CAG9574333.1"/>
    </source>
</evidence>
<accession>A0A8J2QYE2</accession>
<name>A0A8J2QYE2_9NEOP</name>
<gene>
    <name evidence="5" type="ORF">DCHRY22_LOCUS10861</name>
</gene>
<comment type="caution">
    <text evidence="5">The sequence shown here is derived from an EMBL/GenBank/DDBJ whole genome shotgun (WGS) entry which is preliminary data.</text>
</comment>
<keyword evidence="1" id="KW-0479">Metal-binding</keyword>
<dbReference type="InterPro" id="IPR011011">
    <property type="entry name" value="Znf_FYVE_PHD"/>
</dbReference>
<organism evidence="5 6">
    <name type="scientific">Danaus chrysippus</name>
    <name type="common">African queen</name>
    <dbReference type="NCBI Taxonomy" id="151541"/>
    <lineage>
        <taxon>Eukaryota</taxon>
        <taxon>Metazoa</taxon>
        <taxon>Ecdysozoa</taxon>
        <taxon>Arthropoda</taxon>
        <taxon>Hexapoda</taxon>
        <taxon>Insecta</taxon>
        <taxon>Pterygota</taxon>
        <taxon>Neoptera</taxon>
        <taxon>Endopterygota</taxon>
        <taxon>Lepidoptera</taxon>
        <taxon>Glossata</taxon>
        <taxon>Ditrysia</taxon>
        <taxon>Papilionoidea</taxon>
        <taxon>Nymphalidae</taxon>
        <taxon>Danainae</taxon>
        <taxon>Danaini</taxon>
        <taxon>Danaina</taxon>
        <taxon>Danaus</taxon>
        <taxon>Anosia</taxon>
    </lineage>
</organism>
<reference evidence="5" key="1">
    <citation type="submission" date="2021-09" db="EMBL/GenBank/DDBJ databases">
        <authorList>
            <person name="Martin H S."/>
        </authorList>
    </citation>
    <scope>NUCLEOTIDE SEQUENCE</scope>
</reference>
<dbReference type="AlphaFoldDB" id="A0A8J2QYE2"/>
<feature type="compositionally biased region" description="Basic residues" evidence="4">
    <location>
        <begin position="47"/>
        <end position="56"/>
    </location>
</feature>
<evidence type="ECO:0000313" key="6">
    <source>
        <dbReference type="Proteomes" id="UP000789524"/>
    </source>
</evidence>
<protein>
    <submittedName>
        <fullName evidence="5">(African queen) hypothetical protein</fullName>
    </submittedName>
</protein>
<proteinExistence type="predicted"/>
<dbReference type="CDD" id="cd15517">
    <property type="entry name" value="PHD_TCF19_like"/>
    <property type="match status" value="1"/>
</dbReference>
<dbReference type="SUPFAM" id="SSF57903">
    <property type="entry name" value="FYVE/PHD zinc finger"/>
    <property type="match status" value="1"/>
</dbReference>
<evidence type="ECO:0000256" key="4">
    <source>
        <dbReference type="SAM" id="MobiDB-lite"/>
    </source>
</evidence>